<accession>A0A6A6ZGD6</accession>
<feature type="transmembrane region" description="Helical" evidence="2">
    <location>
        <begin position="124"/>
        <end position="142"/>
    </location>
</feature>
<organism evidence="3 4">
    <name type="scientific">Ophiobolus disseminans</name>
    <dbReference type="NCBI Taxonomy" id="1469910"/>
    <lineage>
        <taxon>Eukaryota</taxon>
        <taxon>Fungi</taxon>
        <taxon>Dikarya</taxon>
        <taxon>Ascomycota</taxon>
        <taxon>Pezizomycotina</taxon>
        <taxon>Dothideomycetes</taxon>
        <taxon>Pleosporomycetidae</taxon>
        <taxon>Pleosporales</taxon>
        <taxon>Pleosporineae</taxon>
        <taxon>Phaeosphaeriaceae</taxon>
        <taxon>Ophiobolus</taxon>
    </lineage>
</organism>
<keyword evidence="2" id="KW-0812">Transmembrane</keyword>
<proteinExistence type="predicted"/>
<keyword evidence="2" id="KW-1133">Transmembrane helix</keyword>
<feature type="region of interest" description="Disordered" evidence="1">
    <location>
        <begin position="1"/>
        <end position="43"/>
    </location>
</feature>
<dbReference type="OrthoDB" id="3726939at2759"/>
<evidence type="ECO:0000313" key="3">
    <source>
        <dbReference type="EMBL" id="KAF2819257.1"/>
    </source>
</evidence>
<sequence length="717" mass="79222">MLDQDKPTSRLIKQDDSGTTAHDEDAANYPEIPSGDKPSTLKGHDNVEVRALSSSASDLGDEKRSSATPVLWNGLPLYILSWDLASVVLAICFLVLGACVASLQGRPKDAWSEKVIQATRIAPSIWPIVFSGVLGSAVRALADWRVERGLSLMALEQLLGSLTMAGTVITIFRWSIFRVSSAALILLWAFNPLGSQASFRGAFLRPEIGTTLGSITYNNADLVTQVALSSYGGTWKDPRATPAIRALYSSALYDYVSTTQHVDPTSEATQSMYTVLGGEGTTAVQAAMDIWSNVRIPNLEYHSNYSSVDPHRWLETPWNQRVMNYSSLVGDRMDGVSRSLTGNTTFVSSSSYQSYKCAPWFTLNTSNKTTTNQSDADAWLVKYTNLSYINHTQPQNTSRSSIARTFFISRILSNMTSKRNTSELIFASKSKKYPQLYLTNCTARTTYVDVNVTCISRSSLSKLNCGVGAIREMPKPPRNPDISVLDQNRYITNSFEDFMDILDDVQASTESSVTEYYLANPLTAFTDPELRKGDIELGSLDIKLFERRFSLLWNTLWKIGWSKKNIRGGSFSGPFQFAGAKTGSFASVDGRVESTMRTTSKVVFPLPPVYAIDPVWMTVYFVATGVMLFAAVFALVVRSKCHAPIVLGYVSSLIRDSTYFQDRSVYYNSAEDGPSKTGRLRNLQVMVADVGSGKETGRIAFAPAAMGKRVQKKRWYD</sequence>
<name>A0A6A6ZGD6_9PLEO</name>
<dbReference type="AlphaFoldDB" id="A0A6A6ZGD6"/>
<feature type="transmembrane region" description="Helical" evidence="2">
    <location>
        <begin position="79"/>
        <end position="103"/>
    </location>
</feature>
<keyword evidence="2" id="KW-0472">Membrane</keyword>
<dbReference type="Proteomes" id="UP000799424">
    <property type="component" value="Unassembled WGS sequence"/>
</dbReference>
<reference evidence="3" key="1">
    <citation type="journal article" date="2020" name="Stud. Mycol.">
        <title>101 Dothideomycetes genomes: a test case for predicting lifestyles and emergence of pathogens.</title>
        <authorList>
            <person name="Haridas S."/>
            <person name="Albert R."/>
            <person name="Binder M."/>
            <person name="Bloem J."/>
            <person name="Labutti K."/>
            <person name="Salamov A."/>
            <person name="Andreopoulos B."/>
            <person name="Baker S."/>
            <person name="Barry K."/>
            <person name="Bills G."/>
            <person name="Bluhm B."/>
            <person name="Cannon C."/>
            <person name="Castanera R."/>
            <person name="Culley D."/>
            <person name="Daum C."/>
            <person name="Ezra D."/>
            <person name="Gonzalez J."/>
            <person name="Henrissat B."/>
            <person name="Kuo A."/>
            <person name="Liang C."/>
            <person name="Lipzen A."/>
            <person name="Lutzoni F."/>
            <person name="Magnuson J."/>
            <person name="Mondo S."/>
            <person name="Nolan M."/>
            <person name="Ohm R."/>
            <person name="Pangilinan J."/>
            <person name="Park H.-J."/>
            <person name="Ramirez L."/>
            <person name="Alfaro M."/>
            <person name="Sun H."/>
            <person name="Tritt A."/>
            <person name="Yoshinaga Y."/>
            <person name="Zwiers L.-H."/>
            <person name="Turgeon B."/>
            <person name="Goodwin S."/>
            <person name="Spatafora J."/>
            <person name="Crous P."/>
            <person name="Grigoriev I."/>
        </authorList>
    </citation>
    <scope>NUCLEOTIDE SEQUENCE</scope>
    <source>
        <strain evidence="3">CBS 113818</strain>
    </source>
</reference>
<gene>
    <name evidence="3" type="ORF">CC86DRAFT_388070</name>
</gene>
<evidence type="ECO:0000256" key="2">
    <source>
        <dbReference type="SAM" id="Phobius"/>
    </source>
</evidence>
<evidence type="ECO:0000256" key="1">
    <source>
        <dbReference type="SAM" id="MobiDB-lite"/>
    </source>
</evidence>
<protein>
    <submittedName>
        <fullName evidence="3">Uncharacterized protein</fullName>
    </submittedName>
</protein>
<dbReference type="EMBL" id="MU006245">
    <property type="protein sequence ID" value="KAF2819257.1"/>
    <property type="molecule type" value="Genomic_DNA"/>
</dbReference>
<evidence type="ECO:0000313" key="4">
    <source>
        <dbReference type="Proteomes" id="UP000799424"/>
    </source>
</evidence>
<feature type="compositionally biased region" description="Basic and acidic residues" evidence="1">
    <location>
        <begin position="1"/>
        <end position="25"/>
    </location>
</feature>
<feature type="transmembrane region" description="Helical" evidence="2">
    <location>
        <begin position="615"/>
        <end position="637"/>
    </location>
</feature>
<feature type="transmembrane region" description="Helical" evidence="2">
    <location>
        <begin position="162"/>
        <end position="190"/>
    </location>
</feature>
<keyword evidence="4" id="KW-1185">Reference proteome</keyword>